<dbReference type="PANTHER" id="PTHR43466">
    <property type="entry name" value="2-OXO-4-HYDROXY-4-CARBOXY-5-UREIDOIMIDAZOLINE DECARBOXYLASE-RELATED"/>
    <property type="match status" value="1"/>
</dbReference>
<dbReference type="GO" id="GO:0051997">
    <property type="term" value="F:2-oxo-4-hydroxy-4-carboxy-5-ureidoimidazoline decarboxylase activity"/>
    <property type="evidence" value="ECO:0007669"/>
    <property type="project" value="UniProtKB-EC"/>
</dbReference>
<evidence type="ECO:0000259" key="7">
    <source>
        <dbReference type="Pfam" id="PF09349"/>
    </source>
</evidence>
<dbReference type="InterPro" id="IPR017580">
    <property type="entry name" value="OHCU_decarboxylase-1"/>
</dbReference>
<evidence type="ECO:0000313" key="9">
    <source>
        <dbReference type="Proteomes" id="UP000032679"/>
    </source>
</evidence>
<feature type="domain" description="Oxo-4-hydroxy-4-carboxy-5-ureidoimidazoline decarboxylase" evidence="7">
    <location>
        <begin position="11"/>
        <end position="167"/>
    </location>
</feature>
<sequence>MTTRLDLAGVNALSDDAFVERFGALYEHSPWVAADAARRRPFASFDAMRAALSDAVRAAGPERQLALVRAHPELGHRAGIDPDLSRESRSEQGTVGLDRLTPDEYAHFRALNDAYSAKFAMPFVICVRRANKAIILDAMEKRLQSTPDVELATALAQIDMIAALRLEDQVDP</sequence>
<evidence type="ECO:0000256" key="6">
    <source>
        <dbReference type="ARBA" id="ARBA00023239"/>
    </source>
</evidence>
<keyword evidence="6" id="KW-0456">Lyase</keyword>
<comment type="catalytic activity">
    <reaction evidence="1">
        <text>5-hydroxy-2-oxo-4-ureido-2,5-dihydro-1H-imidazole-5-carboxylate + H(+) = (S)-allantoin + CO2</text>
        <dbReference type="Rhea" id="RHEA:26301"/>
        <dbReference type="ChEBI" id="CHEBI:15378"/>
        <dbReference type="ChEBI" id="CHEBI:15678"/>
        <dbReference type="ChEBI" id="CHEBI:16526"/>
        <dbReference type="ChEBI" id="CHEBI:58639"/>
        <dbReference type="EC" id="4.1.1.97"/>
    </reaction>
</comment>
<dbReference type="GO" id="GO:0000255">
    <property type="term" value="P:allantoin metabolic process"/>
    <property type="evidence" value="ECO:0007669"/>
    <property type="project" value="InterPro"/>
</dbReference>
<keyword evidence="4" id="KW-0659">Purine metabolism</keyword>
<dbReference type="SUPFAM" id="SSF158694">
    <property type="entry name" value="UraD-Like"/>
    <property type="match status" value="1"/>
</dbReference>
<evidence type="ECO:0000256" key="1">
    <source>
        <dbReference type="ARBA" id="ARBA00001163"/>
    </source>
</evidence>
<organism evidence="8 9">
    <name type="scientific">Tanticharoenia sakaeratensis NBRC 103193</name>
    <dbReference type="NCBI Taxonomy" id="1231623"/>
    <lineage>
        <taxon>Bacteria</taxon>
        <taxon>Pseudomonadati</taxon>
        <taxon>Pseudomonadota</taxon>
        <taxon>Alphaproteobacteria</taxon>
        <taxon>Acetobacterales</taxon>
        <taxon>Acetobacteraceae</taxon>
        <taxon>Tanticharoenia</taxon>
    </lineage>
</organism>
<keyword evidence="5" id="KW-0210">Decarboxylase</keyword>
<reference evidence="8 9" key="1">
    <citation type="submission" date="2012-10" db="EMBL/GenBank/DDBJ databases">
        <title>Genome sequencing of Tanticharoenia sakaeratensis NBRC 103193.</title>
        <authorList>
            <person name="Azuma Y."/>
            <person name="Hadano H."/>
            <person name="Hirakawa H."/>
            <person name="Matsushita K."/>
        </authorList>
    </citation>
    <scope>NUCLEOTIDE SEQUENCE [LARGE SCALE GENOMIC DNA]</scope>
    <source>
        <strain evidence="8 9">NBRC 103193</strain>
    </source>
</reference>
<evidence type="ECO:0000256" key="3">
    <source>
        <dbReference type="ARBA" id="ARBA00012257"/>
    </source>
</evidence>
<dbReference type="GO" id="GO:0019628">
    <property type="term" value="P:urate catabolic process"/>
    <property type="evidence" value="ECO:0007669"/>
    <property type="project" value="TreeGrafter"/>
</dbReference>
<dbReference type="Pfam" id="PF09349">
    <property type="entry name" value="OHCU_decarbox"/>
    <property type="match status" value="1"/>
</dbReference>
<dbReference type="EMBL" id="BALE01000012">
    <property type="protein sequence ID" value="GAN53838.1"/>
    <property type="molecule type" value="Genomic_DNA"/>
</dbReference>
<dbReference type="Proteomes" id="UP000032679">
    <property type="component" value="Unassembled WGS sequence"/>
</dbReference>
<comment type="pathway">
    <text evidence="2">Purine metabolism; urate degradation; (S)-allantoin from urate: step 3/3.</text>
</comment>
<dbReference type="AlphaFoldDB" id="A0A0D6MKP8"/>
<name>A0A0D6MKP8_9PROT</name>
<dbReference type="PANTHER" id="PTHR43466:SF1">
    <property type="entry name" value="2-OXO-4-HYDROXY-4-CARBOXY-5-UREIDOIMIDAZOLINE DECARBOXYLASE-RELATED"/>
    <property type="match status" value="1"/>
</dbReference>
<accession>A0A0D6MKP8</accession>
<gene>
    <name evidence="8" type="ORF">Tasa_012_014</name>
</gene>
<protein>
    <recommendedName>
        <fullName evidence="3">2-oxo-4-hydroxy-4-carboxy-5-ureidoimidazoline decarboxylase</fullName>
        <ecNumber evidence="3">4.1.1.97</ecNumber>
    </recommendedName>
</protein>
<dbReference type="InterPro" id="IPR018020">
    <property type="entry name" value="OHCU_decarboxylase"/>
</dbReference>
<dbReference type="NCBIfam" id="TIGR03164">
    <property type="entry name" value="UHCUDC"/>
    <property type="match status" value="1"/>
</dbReference>
<keyword evidence="9" id="KW-1185">Reference proteome</keyword>
<evidence type="ECO:0000256" key="5">
    <source>
        <dbReference type="ARBA" id="ARBA00022793"/>
    </source>
</evidence>
<dbReference type="EC" id="4.1.1.97" evidence="3"/>
<dbReference type="GO" id="GO:0006144">
    <property type="term" value="P:purine nucleobase metabolic process"/>
    <property type="evidence" value="ECO:0007669"/>
    <property type="project" value="UniProtKB-KW"/>
</dbReference>
<comment type="caution">
    <text evidence="8">The sequence shown here is derived from an EMBL/GenBank/DDBJ whole genome shotgun (WGS) entry which is preliminary data.</text>
</comment>
<dbReference type="InterPro" id="IPR036778">
    <property type="entry name" value="OHCU_decarboxylase_sf"/>
</dbReference>
<dbReference type="Gene3D" id="1.10.3330.10">
    <property type="entry name" value="Oxo-4-hydroxy-4-carboxy-5-ureidoimidazoline decarboxylase"/>
    <property type="match status" value="1"/>
</dbReference>
<evidence type="ECO:0000256" key="2">
    <source>
        <dbReference type="ARBA" id="ARBA00004754"/>
    </source>
</evidence>
<dbReference type="OrthoDB" id="9800909at2"/>
<proteinExistence type="predicted"/>
<dbReference type="RefSeq" id="WP_048848205.1">
    <property type="nucleotide sequence ID" value="NZ_BALE01000012.1"/>
</dbReference>
<dbReference type="STRING" id="1231623.Tasa_012_014"/>
<evidence type="ECO:0000313" key="8">
    <source>
        <dbReference type="EMBL" id="GAN53838.1"/>
    </source>
</evidence>
<evidence type="ECO:0000256" key="4">
    <source>
        <dbReference type="ARBA" id="ARBA00022631"/>
    </source>
</evidence>